<proteinExistence type="inferred from homology"/>
<dbReference type="Proteomes" id="UP001444661">
    <property type="component" value="Unassembled WGS sequence"/>
</dbReference>
<keyword evidence="5" id="KW-0521">NADP</keyword>
<evidence type="ECO:0008006" key="11">
    <source>
        <dbReference type="Google" id="ProtNLM"/>
    </source>
</evidence>
<keyword evidence="7" id="KW-0503">Monooxygenase</keyword>
<name>A0ABR1SVX1_9PEZI</name>
<evidence type="ECO:0000256" key="3">
    <source>
        <dbReference type="ARBA" id="ARBA00022630"/>
    </source>
</evidence>
<evidence type="ECO:0000256" key="2">
    <source>
        <dbReference type="ARBA" id="ARBA00010139"/>
    </source>
</evidence>
<keyword evidence="6" id="KW-0560">Oxidoreductase</keyword>
<evidence type="ECO:0000256" key="7">
    <source>
        <dbReference type="ARBA" id="ARBA00023033"/>
    </source>
</evidence>
<feature type="region of interest" description="Disordered" evidence="8">
    <location>
        <begin position="546"/>
        <end position="565"/>
    </location>
</feature>
<dbReference type="PANTHER" id="PTHR43098:SF4">
    <property type="entry name" value="BLR3857 PROTEIN"/>
    <property type="match status" value="1"/>
</dbReference>
<dbReference type="PANTHER" id="PTHR43098">
    <property type="entry name" value="L-ORNITHINE N(5)-MONOOXYGENASE-RELATED"/>
    <property type="match status" value="1"/>
</dbReference>
<keyword evidence="3" id="KW-0285">Flavoprotein</keyword>
<accession>A0ABR1SVX1</accession>
<comment type="caution">
    <text evidence="9">The sequence shown here is derived from an EMBL/GenBank/DDBJ whole genome shotgun (WGS) entry which is preliminary data.</text>
</comment>
<dbReference type="SUPFAM" id="SSF51905">
    <property type="entry name" value="FAD/NAD(P)-binding domain"/>
    <property type="match status" value="1"/>
</dbReference>
<dbReference type="EMBL" id="JAQQWK010000006">
    <property type="protein sequence ID" value="KAK8038471.1"/>
    <property type="molecule type" value="Genomic_DNA"/>
</dbReference>
<dbReference type="Gene3D" id="3.50.50.60">
    <property type="entry name" value="FAD/NAD(P)-binding domain"/>
    <property type="match status" value="3"/>
</dbReference>
<gene>
    <name evidence="9" type="ORF">PG993_006882</name>
</gene>
<keyword evidence="4" id="KW-0274">FAD</keyword>
<reference evidence="9 10" key="1">
    <citation type="submission" date="2023-01" db="EMBL/GenBank/DDBJ databases">
        <title>Analysis of 21 Apiospora genomes using comparative genomics revels a genus with tremendous synthesis potential of carbohydrate active enzymes and secondary metabolites.</title>
        <authorList>
            <person name="Sorensen T."/>
        </authorList>
    </citation>
    <scope>NUCLEOTIDE SEQUENCE [LARGE SCALE GENOMIC DNA]</scope>
    <source>
        <strain evidence="9 10">CBS 33761</strain>
    </source>
</reference>
<comment type="cofactor">
    <cofactor evidence="1">
        <name>FAD</name>
        <dbReference type="ChEBI" id="CHEBI:57692"/>
    </cofactor>
</comment>
<evidence type="ECO:0000256" key="1">
    <source>
        <dbReference type="ARBA" id="ARBA00001974"/>
    </source>
</evidence>
<evidence type="ECO:0000256" key="4">
    <source>
        <dbReference type="ARBA" id="ARBA00022827"/>
    </source>
</evidence>
<dbReference type="InterPro" id="IPR036188">
    <property type="entry name" value="FAD/NAD-bd_sf"/>
</dbReference>
<evidence type="ECO:0000256" key="8">
    <source>
        <dbReference type="SAM" id="MobiDB-lite"/>
    </source>
</evidence>
<organism evidence="9 10">
    <name type="scientific">Apiospora rasikravindrae</name>
    <dbReference type="NCBI Taxonomy" id="990691"/>
    <lineage>
        <taxon>Eukaryota</taxon>
        <taxon>Fungi</taxon>
        <taxon>Dikarya</taxon>
        <taxon>Ascomycota</taxon>
        <taxon>Pezizomycotina</taxon>
        <taxon>Sordariomycetes</taxon>
        <taxon>Xylariomycetidae</taxon>
        <taxon>Amphisphaeriales</taxon>
        <taxon>Apiosporaceae</taxon>
        <taxon>Apiospora</taxon>
    </lineage>
</organism>
<sequence>MASMLFSGDGAKTLNGNTDTTHHTHTVIHPLKTLDLDVKSIKATYEIERAKRDGAVGVSQFKQAKGANSQLRQDVFQPTVSRDPVEAETGVLICGGGFAGLITAVSLKKDHGIDDFTIIDRAGDFGGTWYWNQYPGLFCPGVACDVESYLYMPFLEETGFRPTKRFAFGPEIRTQIRKVAEKWDLGAHAHLHTEITTMNWDESIRRWHVYTNHKDHFIAQFVVLATGTFHEMKLPGLPGLETFERPHFHSSRWNYDVSGGSPTDWNLDKLADKTVGIIGTGASAAQLVPMLAKNAKLVYVFQRTPSSISLRENTSTSDNAEIAKVMQNPGWQRARMEEFANILQGAVVDRDCSALEGLEALTVRALFKEAQEAGAAVQPDEIPELLQLADLRLMNRIRATINETVRPAFNNDYLASFNRPNVKLVDTKGRGVERLTATGVVAAGGREHPVDVLVYSTGFDYETDAGFERRTGIQLVGSKGRTVDEVAAASPSGGLATLFGIHLREFPNLMNIEPTQAGVTANWTHTAYVAAEHIAAVVAGIMHKGGDPSSDAAREKEGGVAANGK</sequence>
<comment type="similarity">
    <text evidence="2">Belongs to the FAD-binding monooxygenase family.</text>
</comment>
<evidence type="ECO:0000256" key="6">
    <source>
        <dbReference type="ARBA" id="ARBA00023002"/>
    </source>
</evidence>
<evidence type="ECO:0000256" key="5">
    <source>
        <dbReference type="ARBA" id="ARBA00022857"/>
    </source>
</evidence>
<evidence type="ECO:0000313" key="10">
    <source>
        <dbReference type="Proteomes" id="UP001444661"/>
    </source>
</evidence>
<dbReference type="Pfam" id="PF13738">
    <property type="entry name" value="Pyr_redox_3"/>
    <property type="match status" value="1"/>
</dbReference>
<keyword evidence="10" id="KW-1185">Reference proteome</keyword>
<evidence type="ECO:0000313" key="9">
    <source>
        <dbReference type="EMBL" id="KAK8038471.1"/>
    </source>
</evidence>
<protein>
    <recommendedName>
        <fullName evidence="11">FAD/NAD(P)-binding domain-containing protein</fullName>
    </recommendedName>
</protein>
<dbReference type="InterPro" id="IPR050775">
    <property type="entry name" value="FAD-binding_Monooxygenases"/>
</dbReference>